<feature type="compositionally biased region" description="Basic residues" evidence="1">
    <location>
        <begin position="276"/>
        <end position="285"/>
    </location>
</feature>
<dbReference type="GeneID" id="22897445"/>
<gene>
    <name evidence="3" type="ORF">AOL_s00176g18</name>
</gene>
<evidence type="ECO:0000313" key="3">
    <source>
        <dbReference type="EMBL" id="EGX44847.1"/>
    </source>
</evidence>
<dbReference type="OMA" id="PTIHEYD"/>
<name>G1XPP4_ARTOA</name>
<dbReference type="RefSeq" id="XP_011126456.1">
    <property type="nucleotide sequence ID" value="XM_011128154.1"/>
</dbReference>
<keyword evidence="4" id="KW-1185">Reference proteome</keyword>
<proteinExistence type="predicted"/>
<reference evidence="3 4" key="1">
    <citation type="journal article" date="2011" name="PLoS Pathog.">
        <title>Genomic and proteomic analyses of the fungus Arthrobotrys oligospora provide insights into nematode-trap formation.</title>
        <authorList>
            <person name="Yang J."/>
            <person name="Wang L."/>
            <person name="Ji X."/>
            <person name="Feng Y."/>
            <person name="Li X."/>
            <person name="Zou C."/>
            <person name="Xu J."/>
            <person name="Ren Y."/>
            <person name="Mi Q."/>
            <person name="Wu J."/>
            <person name="Liu S."/>
            <person name="Liu Y."/>
            <person name="Huang X."/>
            <person name="Wang H."/>
            <person name="Niu X."/>
            <person name="Li J."/>
            <person name="Liang L."/>
            <person name="Luo Y."/>
            <person name="Ji K."/>
            <person name="Zhou W."/>
            <person name="Yu Z."/>
            <person name="Li G."/>
            <person name="Liu Y."/>
            <person name="Li L."/>
            <person name="Qiao M."/>
            <person name="Feng L."/>
            <person name="Zhang K.-Q."/>
        </authorList>
    </citation>
    <scope>NUCLEOTIDE SEQUENCE [LARGE SCALE GENOMIC DNA]</scope>
    <source>
        <strain evidence="4">ATCC 24927 / CBS 115.81 / DSM 1491</strain>
    </source>
</reference>
<sequence length="294" mass="33794">MPTHNGIKCSISVEGSPLPEYLPSTQDTTCTVSLAASEGQRYNIELEGSKTGSQWHEIKIWFDGRQFWRDVVRGSDEKDLKRTIDHVIDKIQDNGSYSTTYFEFGKINVVDIDAHSIQPTNDQINNIGSIKVTIWRCHAPYTSQEFYGTFEAKDIPPINEKKIKGRPLSHCTQFNPQNRVHHDNKAIYRFANLIDPVDRPYATFIFNYMSQGLLEAQGIAPRPARLASHGNQAHHMDESQKDQEIIFLREQLKDSKRKIKDEDEDTGQPSTQNQTPRKKARKKRFVFVDLTKED</sequence>
<organism evidence="3 4">
    <name type="scientific">Arthrobotrys oligospora (strain ATCC 24927 / CBS 115.81 / DSM 1491)</name>
    <name type="common">Nematode-trapping fungus</name>
    <name type="synonym">Didymozoophaga oligospora</name>
    <dbReference type="NCBI Taxonomy" id="756982"/>
    <lineage>
        <taxon>Eukaryota</taxon>
        <taxon>Fungi</taxon>
        <taxon>Dikarya</taxon>
        <taxon>Ascomycota</taxon>
        <taxon>Pezizomycotina</taxon>
        <taxon>Orbiliomycetes</taxon>
        <taxon>Orbiliales</taxon>
        <taxon>Orbiliaceae</taxon>
        <taxon>Orbilia</taxon>
        <taxon>Orbilia oligospora</taxon>
    </lineage>
</organism>
<dbReference type="Pfam" id="PF25534">
    <property type="entry name" value="DUF7918"/>
    <property type="match status" value="1"/>
</dbReference>
<dbReference type="AlphaFoldDB" id="G1XPP4"/>
<accession>G1XPP4</accession>
<feature type="domain" description="DUF7918" evidence="2">
    <location>
        <begin position="6"/>
        <end position="222"/>
    </location>
</feature>
<dbReference type="InParanoid" id="G1XPP4"/>
<dbReference type="InterPro" id="IPR057678">
    <property type="entry name" value="DUF7918"/>
</dbReference>
<protein>
    <recommendedName>
        <fullName evidence="2">DUF7918 domain-containing protein</fullName>
    </recommendedName>
</protein>
<evidence type="ECO:0000256" key="1">
    <source>
        <dbReference type="SAM" id="MobiDB-lite"/>
    </source>
</evidence>
<comment type="caution">
    <text evidence="3">The sequence shown here is derived from an EMBL/GenBank/DDBJ whole genome shotgun (WGS) entry which is preliminary data.</text>
</comment>
<dbReference type="Proteomes" id="UP000008784">
    <property type="component" value="Unassembled WGS sequence"/>
</dbReference>
<dbReference type="EMBL" id="ADOT01000266">
    <property type="protein sequence ID" value="EGX44847.1"/>
    <property type="molecule type" value="Genomic_DNA"/>
</dbReference>
<evidence type="ECO:0000259" key="2">
    <source>
        <dbReference type="Pfam" id="PF25534"/>
    </source>
</evidence>
<feature type="region of interest" description="Disordered" evidence="1">
    <location>
        <begin position="256"/>
        <end position="294"/>
    </location>
</feature>
<evidence type="ECO:0000313" key="4">
    <source>
        <dbReference type="Proteomes" id="UP000008784"/>
    </source>
</evidence>
<dbReference type="PANTHER" id="PTHR36223">
    <property type="entry name" value="BETA-LACTAMASE-TYPE TRANSPEPTIDASE FOLD DOMAIN CONTAINING PROTEIN"/>
    <property type="match status" value="1"/>
</dbReference>
<dbReference type="STRING" id="756982.G1XPP4"/>
<dbReference type="HOGENOM" id="CLU_081016_0_0_1"/>
<dbReference type="PANTHER" id="PTHR36223:SF1">
    <property type="entry name" value="TRANSCRIPTION ELONGATION FACTOR EAF N-TERMINAL DOMAIN-CONTAINING PROTEIN"/>
    <property type="match status" value="1"/>
</dbReference>